<keyword evidence="8" id="KW-0406">Ion transport</keyword>
<evidence type="ECO:0000256" key="3">
    <source>
        <dbReference type="ARBA" id="ARBA00022692"/>
    </source>
</evidence>
<dbReference type="KEGG" id="hlt:I7X12_14035"/>
<keyword evidence="5 8" id="KW-0472">Membrane</keyword>
<keyword evidence="4 8" id="KW-1133">Transmembrane helix</keyword>
<sequence>MAVVNPVVLVGVGGVAGALARHLLGERIDARTGDTLAVNVLGSFALGATLVAPVGDAAVLALGTGFCGAFTTFSTFAFETVRLFETGERRRALGKAAVNLLGALAAVWLGSTLAATLW</sequence>
<dbReference type="EMBL" id="CP065856">
    <property type="protein sequence ID" value="QPV61865.1"/>
    <property type="molecule type" value="Genomic_DNA"/>
</dbReference>
<dbReference type="PANTHER" id="PTHR28259">
    <property type="entry name" value="FLUORIDE EXPORT PROTEIN 1-RELATED"/>
    <property type="match status" value="1"/>
</dbReference>
<keyword evidence="8" id="KW-0479">Metal-binding</keyword>
<dbReference type="AlphaFoldDB" id="A0A7T3FWA2"/>
<proteinExistence type="inferred from homology"/>
<dbReference type="GO" id="GO:0140114">
    <property type="term" value="P:cellular detoxification of fluoride"/>
    <property type="evidence" value="ECO:0007669"/>
    <property type="project" value="UniProtKB-UniRule"/>
</dbReference>
<evidence type="ECO:0000256" key="2">
    <source>
        <dbReference type="ARBA" id="ARBA00022475"/>
    </source>
</evidence>
<feature type="binding site" evidence="8">
    <location>
        <position position="68"/>
    </location>
    <ligand>
        <name>Na(+)</name>
        <dbReference type="ChEBI" id="CHEBI:29101"/>
        <note>structural</note>
    </ligand>
</feature>
<comment type="function">
    <text evidence="8">Fluoride-specific ion channel. Important for reducing fluoride concentration in the cell, thus reducing its toxicity.</text>
</comment>
<keyword evidence="3 8" id="KW-0812">Transmembrane</keyword>
<evidence type="ECO:0000256" key="8">
    <source>
        <dbReference type="HAMAP-Rule" id="MF_00454"/>
    </source>
</evidence>
<dbReference type="PANTHER" id="PTHR28259:SF1">
    <property type="entry name" value="FLUORIDE EXPORT PROTEIN 1-RELATED"/>
    <property type="match status" value="1"/>
</dbReference>
<comment type="subcellular location">
    <subcellularLocation>
        <location evidence="1 8">Cell membrane</location>
        <topology evidence="1 8">Multi-pass membrane protein</topology>
    </subcellularLocation>
</comment>
<dbReference type="GeneID" id="60589634"/>
<name>A0A7T3FWA2_9EURY</name>
<comment type="catalytic activity">
    <reaction evidence="7">
        <text>fluoride(in) = fluoride(out)</text>
        <dbReference type="Rhea" id="RHEA:76159"/>
        <dbReference type="ChEBI" id="CHEBI:17051"/>
    </reaction>
    <physiologicalReaction direction="left-to-right" evidence="7">
        <dbReference type="Rhea" id="RHEA:76160"/>
    </physiologicalReaction>
</comment>
<keyword evidence="10" id="KW-1185">Reference proteome</keyword>
<reference evidence="9 10" key="1">
    <citation type="submission" date="2020-12" db="EMBL/GenBank/DDBJ databases">
        <title>Halosimplex halophilum sp. nov. and Halosimplex salinum sp. nov., two new members of the genus Halosimplex.</title>
        <authorList>
            <person name="Cui H.L."/>
        </authorList>
    </citation>
    <scope>NUCLEOTIDE SEQUENCE [LARGE SCALE GENOMIC DNA]</scope>
    <source>
        <strain evidence="9 10">YGH94</strain>
    </source>
</reference>
<comment type="similarity">
    <text evidence="6 8">Belongs to the fluoride channel Fluc/FEX (TC 1.A.43) family.</text>
</comment>
<feature type="transmembrane region" description="Helical" evidence="8">
    <location>
        <begin position="60"/>
        <end position="84"/>
    </location>
</feature>
<dbReference type="Pfam" id="PF02537">
    <property type="entry name" value="CRCB"/>
    <property type="match status" value="1"/>
</dbReference>
<dbReference type="OrthoDB" id="304656at2157"/>
<evidence type="ECO:0000256" key="1">
    <source>
        <dbReference type="ARBA" id="ARBA00004651"/>
    </source>
</evidence>
<keyword evidence="8" id="KW-0813">Transport</keyword>
<dbReference type="HAMAP" id="MF_00454">
    <property type="entry name" value="FluC"/>
    <property type="match status" value="1"/>
</dbReference>
<gene>
    <name evidence="8 9" type="primary">crcB</name>
    <name evidence="8" type="synonym">fluC</name>
    <name evidence="9" type="ORF">I7X12_14035</name>
</gene>
<dbReference type="GO" id="GO:0062054">
    <property type="term" value="F:fluoride channel activity"/>
    <property type="evidence" value="ECO:0007669"/>
    <property type="project" value="UniProtKB-UniRule"/>
</dbReference>
<dbReference type="GO" id="GO:0005886">
    <property type="term" value="C:plasma membrane"/>
    <property type="evidence" value="ECO:0007669"/>
    <property type="project" value="UniProtKB-SubCell"/>
</dbReference>
<protein>
    <recommendedName>
        <fullName evidence="8">Fluoride-specific ion channel FluC</fullName>
    </recommendedName>
</protein>
<evidence type="ECO:0000256" key="4">
    <source>
        <dbReference type="ARBA" id="ARBA00022989"/>
    </source>
</evidence>
<organism evidence="9 10">
    <name type="scientific">Halosimplex litoreum</name>
    <dbReference type="NCBI Taxonomy" id="1198301"/>
    <lineage>
        <taxon>Archaea</taxon>
        <taxon>Methanobacteriati</taxon>
        <taxon>Methanobacteriota</taxon>
        <taxon>Stenosarchaea group</taxon>
        <taxon>Halobacteria</taxon>
        <taxon>Halobacteriales</taxon>
        <taxon>Haloarculaceae</taxon>
        <taxon>Halosimplex</taxon>
    </lineage>
</organism>
<evidence type="ECO:0000313" key="9">
    <source>
        <dbReference type="EMBL" id="QPV61865.1"/>
    </source>
</evidence>
<evidence type="ECO:0000313" key="10">
    <source>
        <dbReference type="Proteomes" id="UP000595001"/>
    </source>
</evidence>
<feature type="transmembrane region" description="Helical" evidence="8">
    <location>
        <begin position="96"/>
        <end position="117"/>
    </location>
</feature>
<keyword evidence="2 8" id="KW-1003">Cell membrane</keyword>
<dbReference type="NCBIfam" id="TIGR00494">
    <property type="entry name" value="crcB"/>
    <property type="match status" value="1"/>
</dbReference>
<dbReference type="RefSeq" id="WP_198060686.1">
    <property type="nucleotide sequence ID" value="NZ_CP065856.1"/>
</dbReference>
<dbReference type="Proteomes" id="UP000595001">
    <property type="component" value="Chromosome"/>
</dbReference>
<evidence type="ECO:0000256" key="5">
    <source>
        <dbReference type="ARBA" id="ARBA00023136"/>
    </source>
</evidence>
<dbReference type="InterPro" id="IPR003691">
    <property type="entry name" value="FluC"/>
</dbReference>
<feature type="transmembrane region" description="Helical" evidence="8">
    <location>
        <begin position="6"/>
        <end position="24"/>
    </location>
</feature>
<accession>A0A7T3FWA2</accession>
<evidence type="ECO:0000256" key="7">
    <source>
        <dbReference type="ARBA" id="ARBA00035585"/>
    </source>
</evidence>
<evidence type="ECO:0000256" key="6">
    <source>
        <dbReference type="ARBA" id="ARBA00035120"/>
    </source>
</evidence>
<keyword evidence="8" id="KW-0407">Ion channel</keyword>
<feature type="transmembrane region" description="Helical" evidence="8">
    <location>
        <begin position="36"/>
        <end position="54"/>
    </location>
</feature>
<dbReference type="GO" id="GO:0046872">
    <property type="term" value="F:metal ion binding"/>
    <property type="evidence" value="ECO:0007669"/>
    <property type="project" value="UniProtKB-KW"/>
</dbReference>
<keyword evidence="8" id="KW-0915">Sodium</keyword>
<feature type="binding site" evidence="8">
    <location>
        <position position="71"/>
    </location>
    <ligand>
        <name>Na(+)</name>
        <dbReference type="ChEBI" id="CHEBI:29101"/>
        <note>structural</note>
    </ligand>
</feature>
<comment type="activity regulation">
    <text evidence="8">Na(+) is not transported, but it plays an essential structural role and its presence is essential for fluoride channel function.</text>
</comment>